<name>A0A3Q3W5M6_MOLML</name>
<keyword evidence="3" id="KW-1185">Reference proteome</keyword>
<keyword evidence="1" id="KW-0812">Transmembrane</keyword>
<dbReference type="AlphaFoldDB" id="A0A3Q3W5M6"/>
<evidence type="ECO:0000256" key="1">
    <source>
        <dbReference type="SAM" id="Phobius"/>
    </source>
</evidence>
<organism evidence="2 3">
    <name type="scientific">Mola mola</name>
    <name type="common">Ocean sunfish</name>
    <name type="synonym">Tetraodon mola</name>
    <dbReference type="NCBI Taxonomy" id="94237"/>
    <lineage>
        <taxon>Eukaryota</taxon>
        <taxon>Metazoa</taxon>
        <taxon>Chordata</taxon>
        <taxon>Craniata</taxon>
        <taxon>Vertebrata</taxon>
        <taxon>Euteleostomi</taxon>
        <taxon>Actinopterygii</taxon>
        <taxon>Neopterygii</taxon>
        <taxon>Teleostei</taxon>
        <taxon>Neoteleostei</taxon>
        <taxon>Acanthomorphata</taxon>
        <taxon>Eupercaria</taxon>
        <taxon>Tetraodontiformes</taxon>
        <taxon>Molidae</taxon>
        <taxon>Mola</taxon>
    </lineage>
</organism>
<dbReference type="STRING" id="94237.ENSMMOP00000006997"/>
<feature type="transmembrane region" description="Helical" evidence="1">
    <location>
        <begin position="23"/>
        <end position="41"/>
    </location>
</feature>
<accession>A0A3Q3W5M6</accession>
<dbReference type="Proteomes" id="UP000261620">
    <property type="component" value="Unplaced"/>
</dbReference>
<evidence type="ECO:0000313" key="3">
    <source>
        <dbReference type="Proteomes" id="UP000261620"/>
    </source>
</evidence>
<keyword evidence="1" id="KW-1133">Transmembrane helix</keyword>
<protein>
    <submittedName>
        <fullName evidence="2">Uncharacterized protein</fullName>
    </submittedName>
</protein>
<feature type="transmembrane region" description="Helical" evidence="1">
    <location>
        <begin position="103"/>
        <end position="124"/>
    </location>
</feature>
<feature type="transmembrane region" description="Helical" evidence="1">
    <location>
        <begin position="145"/>
        <end position="165"/>
    </location>
</feature>
<proteinExistence type="predicted"/>
<keyword evidence="1" id="KW-0472">Membrane</keyword>
<feature type="transmembrane region" description="Helical" evidence="1">
    <location>
        <begin position="53"/>
        <end position="71"/>
    </location>
</feature>
<evidence type="ECO:0000313" key="2">
    <source>
        <dbReference type="Ensembl" id="ENSMMOP00000006997.1"/>
    </source>
</evidence>
<reference evidence="2" key="1">
    <citation type="submission" date="2025-08" db="UniProtKB">
        <authorList>
            <consortium name="Ensembl"/>
        </authorList>
    </citation>
    <scope>IDENTIFICATION</scope>
</reference>
<sequence>TVIAPACLHEPIQFRSWSLSSHFFLLLKTTISVWTLATILPGSQYSVSLFYSYLMYSYASYELTLLSLMAYDQNMSSLLQPVYLASTLPLCTNWTGSPKLMTVGMFVSTSTVCLPLAFVLYTYTYIFLGCRKRSSNFQCKVIQSCLPHFITFVNYSITVFCDVALRRNDLENVNPFLAVILSLEKYILLTLCVNRIYRMLTFLQTLL</sequence>
<dbReference type="Ensembl" id="ENSMMOT00000007128.1">
    <property type="protein sequence ID" value="ENSMMOP00000006997.1"/>
    <property type="gene ID" value="ENSMMOG00000005434.1"/>
</dbReference>
<feature type="transmembrane region" description="Helical" evidence="1">
    <location>
        <begin position="177"/>
        <end position="197"/>
    </location>
</feature>
<reference evidence="2" key="2">
    <citation type="submission" date="2025-09" db="UniProtKB">
        <authorList>
            <consortium name="Ensembl"/>
        </authorList>
    </citation>
    <scope>IDENTIFICATION</scope>
</reference>